<feature type="transmembrane region" description="Helical" evidence="1">
    <location>
        <begin position="6"/>
        <end position="23"/>
    </location>
</feature>
<sequence length="165" mass="18785">MPLLSVLLVLVTVIPFLILNYSGKGEAKMLRKKADSLKKEFNLKFNLEENWGNSFIGLDTECNTLVFLKVFDGVVATEIIDLAAVDKSEIIKKDKVVRNAHGKEVVLEKLDLRIAFFDTGKPDKLLNFYDLEDVYLEDYELRRAEKWNAAIANTIVPSLHREQVA</sequence>
<keyword evidence="1" id="KW-0812">Transmembrane</keyword>
<comment type="caution">
    <text evidence="2">The sequence shown here is derived from an EMBL/GenBank/DDBJ whole genome shotgun (WGS) entry which is preliminary data.</text>
</comment>
<evidence type="ECO:0000313" key="3">
    <source>
        <dbReference type="Proteomes" id="UP000267585"/>
    </source>
</evidence>
<evidence type="ECO:0000256" key="1">
    <source>
        <dbReference type="SAM" id="Phobius"/>
    </source>
</evidence>
<accession>A0A3S0B192</accession>
<keyword evidence="3" id="KW-1185">Reference proteome</keyword>
<dbReference type="EMBL" id="RQPJ01000001">
    <property type="protein sequence ID" value="RTE55360.1"/>
    <property type="molecule type" value="Genomic_DNA"/>
</dbReference>
<dbReference type="AlphaFoldDB" id="A0A3S0B192"/>
<reference evidence="2 3" key="1">
    <citation type="submission" date="2018-11" db="EMBL/GenBank/DDBJ databases">
        <title>Arenibacter aquaticus sp.nov., a marine bacterium isolated from surface seawater in the South China Sea.</title>
        <authorList>
            <person name="Guo J."/>
            <person name="Sun J."/>
        </authorList>
    </citation>
    <scope>NUCLEOTIDE SEQUENCE [LARGE SCALE GENOMIC DNA]</scope>
    <source>
        <strain evidence="2 3">GUO666</strain>
    </source>
</reference>
<evidence type="ECO:0000313" key="2">
    <source>
        <dbReference type="EMBL" id="RTE55360.1"/>
    </source>
</evidence>
<protein>
    <submittedName>
        <fullName evidence="2">Uncharacterized protein</fullName>
    </submittedName>
</protein>
<proteinExistence type="predicted"/>
<gene>
    <name evidence="2" type="ORF">EHW67_01970</name>
</gene>
<name>A0A3S0B192_9FLAO</name>
<organism evidence="2 3">
    <name type="scientific">Arenibacter aquaticus</name>
    <dbReference type="NCBI Taxonomy" id="2489054"/>
    <lineage>
        <taxon>Bacteria</taxon>
        <taxon>Pseudomonadati</taxon>
        <taxon>Bacteroidota</taxon>
        <taxon>Flavobacteriia</taxon>
        <taxon>Flavobacteriales</taxon>
        <taxon>Flavobacteriaceae</taxon>
        <taxon>Arenibacter</taxon>
    </lineage>
</organism>
<keyword evidence="1" id="KW-0472">Membrane</keyword>
<dbReference type="Proteomes" id="UP000267585">
    <property type="component" value="Unassembled WGS sequence"/>
</dbReference>
<keyword evidence="1" id="KW-1133">Transmembrane helix</keyword>